<dbReference type="EC" id="2.1.1.72" evidence="2 7"/>
<dbReference type="GO" id="GO:1904047">
    <property type="term" value="F:S-adenosyl-L-methionine binding"/>
    <property type="evidence" value="ECO:0007669"/>
    <property type="project" value="TreeGrafter"/>
</dbReference>
<dbReference type="InterPro" id="IPR023095">
    <property type="entry name" value="Ade_MeTrfase_dom_2"/>
</dbReference>
<dbReference type="PROSITE" id="PS00092">
    <property type="entry name" value="N6_MTASE"/>
    <property type="match status" value="1"/>
</dbReference>
<comment type="catalytic activity">
    <reaction evidence="6 7">
        <text>a 2'-deoxyadenosine in DNA + S-adenosyl-L-methionine = an N(6)-methyl-2'-deoxyadenosine in DNA + S-adenosyl-L-homocysteine + H(+)</text>
        <dbReference type="Rhea" id="RHEA:15197"/>
        <dbReference type="Rhea" id="RHEA-COMP:12418"/>
        <dbReference type="Rhea" id="RHEA-COMP:12419"/>
        <dbReference type="ChEBI" id="CHEBI:15378"/>
        <dbReference type="ChEBI" id="CHEBI:57856"/>
        <dbReference type="ChEBI" id="CHEBI:59789"/>
        <dbReference type="ChEBI" id="CHEBI:90615"/>
        <dbReference type="ChEBI" id="CHEBI:90616"/>
        <dbReference type="EC" id="2.1.1.72"/>
    </reaction>
</comment>
<keyword evidence="4 7" id="KW-0808">Transferase</keyword>
<dbReference type="GO" id="GO:0006298">
    <property type="term" value="P:mismatch repair"/>
    <property type="evidence" value="ECO:0007669"/>
    <property type="project" value="TreeGrafter"/>
</dbReference>
<dbReference type="NCBIfam" id="TIGR00571">
    <property type="entry name" value="dam"/>
    <property type="match status" value="1"/>
</dbReference>
<dbReference type="Pfam" id="PF02086">
    <property type="entry name" value="MethyltransfD12"/>
    <property type="match status" value="1"/>
</dbReference>
<evidence type="ECO:0000256" key="4">
    <source>
        <dbReference type="ARBA" id="ARBA00022679"/>
    </source>
</evidence>
<keyword evidence="3 7" id="KW-0489">Methyltransferase</keyword>
<proteinExistence type="inferred from homology"/>
<dbReference type="Gene3D" id="3.40.50.150">
    <property type="entry name" value="Vaccinia Virus protein VP39"/>
    <property type="match status" value="1"/>
</dbReference>
<accession>A0A5P8P3E4</accession>
<dbReference type="PIRSF" id="PIRSF000398">
    <property type="entry name" value="M_m6A_EcoRV"/>
    <property type="match status" value="1"/>
</dbReference>
<protein>
    <recommendedName>
        <fullName evidence="2 7">Site-specific DNA-methyltransferase (adenine-specific)</fullName>
        <ecNumber evidence="2 7">2.1.1.72</ecNumber>
    </recommendedName>
</protein>
<dbReference type="REBASE" id="376472">
    <property type="entry name" value="M1.SspGYSZ1ORF10925P"/>
</dbReference>
<name>A0A5P8P3E4_9BACT</name>
<evidence type="ECO:0000256" key="7">
    <source>
        <dbReference type="RuleBase" id="RU361257"/>
    </source>
</evidence>
<evidence type="ECO:0000256" key="6">
    <source>
        <dbReference type="ARBA" id="ARBA00047942"/>
    </source>
</evidence>
<comment type="similarity">
    <text evidence="1 7">Belongs to the N(4)/N(6)-methyltransferase family.</text>
</comment>
<sequence length="294" mass="33758">MNFLKSPLNYTGGKHKLLKQITPLFPDKIDTFVDLFAGGCNVAVNVDAKRIIANDINTDIINLYEFFKASDANKLVEQIDAIIDSYGLSNTSKYGYDKYKTNSSKGVGAYNKKAYEKLRNDYNKNKTPLMFYTTLVFAFNNQIRFNSKGEFNTPVNKRDFNKNMRKNLELFIDRLNNLNISFSSKDFKDISVSKDSFVYIDPPYLATLAAYNENGGWGEAKEQELLDYMDALDAKGVKFALSNVFENKGKTNELLLKWSKKYKVNHLTYTYHNCNYQAKNKEADSTKEILITNY</sequence>
<keyword evidence="9" id="KW-1185">Reference proteome</keyword>
<evidence type="ECO:0000256" key="1">
    <source>
        <dbReference type="ARBA" id="ARBA00006594"/>
    </source>
</evidence>
<dbReference type="GO" id="GO:0009307">
    <property type="term" value="P:DNA restriction-modification system"/>
    <property type="evidence" value="ECO:0007669"/>
    <property type="project" value="InterPro"/>
</dbReference>
<dbReference type="KEGG" id="sulg:FJR48_10925"/>
<dbReference type="SUPFAM" id="SSF53335">
    <property type="entry name" value="S-adenosyl-L-methionine-dependent methyltransferases"/>
    <property type="match status" value="1"/>
</dbReference>
<reference evidence="8 9" key="1">
    <citation type="submission" date="2019-09" db="EMBL/GenBank/DDBJ databases">
        <title>Sulfurimonas gotlandica sp. nov., a chemoautotrophic and psychrotolerant epsilonproteobacterium isolated from a pelagic redoxcline, and an emended description of the genus Sulfurimonas.</title>
        <authorList>
            <person name="Wang S."/>
            <person name="Jiang L."/>
            <person name="Shao S."/>
        </authorList>
    </citation>
    <scope>NUCLEOTIDE SEQUENCE [LARGE SCALE GENOMIC DNA]</scope>
    <source>
        <strain evidence="8 9">GYSZ_1</strain>
    </source>
</reference>
<dbReference type="InterPro" id="IPR029063">
    <property type="entry name" value="SAM-dependent_MTases_sf"/>
</dbReference>
<evidence type="ECO:0000313" key="9">
    <source>
        <dbReference type="Proteomes" id="UP000326944"/>
    </source>
</evidence>
<dbReference type="PANTHER" id="PTHR30481:SF3">
    <property type="entry name" value="DNA ADENINE METHYLASE"/>
    <property type="match status" value="1"/>
</dbReference>
<dbReference type="PRINTS" id="PR00505">
    <property type="entry name" value="D12N6MTFRASE"/>
</dbReference>
<evidence type="ECO:0000256" key="2">
    <source>
        <dbReference type="ARBA" id="ARBA00011900"/>
    </source>
</evidence>
<dbReference type="GO" id="GO:0043565">
    <property type="term" value="F:sequence-specific DNA binding"/>
    <property type="evidence" value="ECO:0007669"/>
    <property type="project" value="TreeGrafter"/>
</dbReference>
<keyword evidence="5 7" id="KW-0949">S-adenosyl-L-methionine</keyword>
<dbReference type="RefSeq" id="WP_152308162.1">
    <property type="nucleotide sequence ID" value="NZ_CP043617.1"/>
</dbReference>
<evidence type="ECO:0000256" key="5">
    <source>
        <dbReference type="ARBA" id="ARBA00022691"/>
    </source>
</evidence>
<gene>
    <name evidence="8" type="ORF">FJR48_10925</name>
</gene>
<dbReference type="PANTHER" id="PTHR30481">
    <property type="entry name" value="DNA ADENINE METHYLASE"/>
    <property type="match status" value="1"/>
</dbReference>
<dbReference type="Proteomes" id="UP000326944">
    <property type="component" value="Chromosome"/>
</dbReference>
<dbReference type="Gene3D" id="1.10.1020.10">
    <property type="entry name" value="Adenine-specific Methyltransferase, Domain 2"/>
    <property type="match status" value="1"/>
</dbReference>
<organism evidence="8 9">
    <name type="scientific">Sulfurimonas lithotrophica</name>
    <dbReference type="NCBI Taxonomy" id="2590022"/>
    <lineage>
        <taxon>Bacteria</taxon>
        <taxon>Pseudomonadati</taxon>
        <taxon>Campylobacterota</taxon>
        <taxon>Epsilonproteobacteria</taxon>
        <taxon>Campylobacterales</taxon>
        <taxon>Sulfurimonadaceae</taxon>
        <taxon>Sulfurimonas</taxon>
    </lineage>
</organism>
<dbReference type="InterPro" id="IPR012263">
    <property type="entry name" value="M_m6A_EcoRV"/>
</dbReference>
<dbReference type="InterPro" id="IPR012327">
    <property type="entry name" value="MeTrfase_D12"/>
</dbReference>
<dbReference type="OrthoDB" id="9805629at2"/>
<dbReference type="AlphaFoldDB" id="A0A5P8P3E4"/>
<dbReference type="GO" id="GO:0009007">
    <property type="term" value="F:site-specific DNA-methyltransferase (adenine-specific) activity"/>
    <property type="evidence" value="ECO:0007669"/>
    <property type="project" value="UniProtKB-UniRule"/>
</dbReference>
<evidence type="ECO:0000256" key="3">
    <source>
        <dbReference type="ARBA" id="ARBA00022603"/>
    </source>
</evidence>
<dbReference type="GO" id="GO:0032259">
    <property type="term" value="P:methylation"/>
    <property type="evidence" value="ECO:0007669"/>
    <property type="project" value="UniProtKB-KW"/>
</dbReference>
<dbReference type="InterPro" id="IPR002052">
    <property type="entry name" value="DNA_methylase_N6_adenine_CS"/>
</dbReference>
<evidence type="ECO:0000313" key="8">
    <source>
        <dbReference type="EMBL" id="QFR50214.1"/>
    </source>
</evidence>
<dbReference type="EMBL" id="CP043617">
    <property type="protein sequence ID" value="QFR50214.1"/>
    <property type="molecule type" value="Genomic_DNA"/>
</dbReference>